<proteinExistence type="predicted"/>
<gene>
    <name evidence="1" type="primary">ABSGL_05831.1 scaffold 7482</name>
</gene>
<dbReference type="EMBL" id="LT553140">
    <property type="protein sequence ID" value="SAM00156.1"/>
    <property type="molecule type" value="Genomic_DNA"/>
</dbReference>
<keyword evidence="2" id="KW-1185">Reference proteome</keyword>
<name>A0A168NAM3_ABSGL</name>
<evidence type="ECO:0000313" key="2">
    <source>
        <dbReference type="Proteomes" id="UP000078561"/>
    </source>
</evidence>
<dbReference type="Proteomes" id="UP000078561">
    <property type="component" value="Unassembled WGS sequence"/>
</dbReference>
<dbReference type="AlphaFoldDB" id="A0A168NAM3"/>
<reference evidence="1" key="1">
    <citation type="submission" date="2016-04" db="EMBL/GenBank/DDBJ databases">
        <authorList>
            <person name="Evans L.H."/>
            <person name="Alamgir A."/>
            <person name="Owens N."/>
            <person name="Weber N.D."/>
            <person name="Virtaneva K."/>
            <person name="Barbian K."/>
            <person name="Babar A."/>
            <person name="Rosenke K."/>
        </authorList>
    </citation>
    <scope>NUCLEOTIDE SEQUENCE [LARGE SCALE GENOMIC DNA]</scope>
    <source>
        <strain evidence="1">CBS 101.48</strain>
    </source>
</reference>
<sequence length="88" mass="10232">MQWRKKRTNCTVSKVETRLSELTTINDSSILQLHQYGSENRQALIQFYHKSKWAKQQANGSRRFREKAYTTAARVLGSKNGAQVWCLV</sequence>
<dbReference type="InParanoid" id="A0A168NAM3"/>
<organism evidence="1">
    <name type="scientific">Absidia glauca</name>
    <name type="common">Pin mould</name>
    <dbReference type="NCBI Taxonomy" id="4829"/>
    <lineage>
        <taxon>Eukaryota</taxon>
        <taxon>Fungi</taxon>
        <taxon>Fungi incertae sedis</taxon>
        <taxon>Mucoromycota</taxon>
        <taxon>Mucoromycotina</taxon>
        <taxon>Mucoromycetes</taxon>
        <taxon>Mucorales</taxon>
        <taxon>Cunninghamellaceae</taxon>
        <taxon>Absidia</taxon>
    </lineage>
</organism>
<evidence type="ECO:0000313" key="1">
    <source>
        <dbReference type="EMBL" id="SAM00156.1"/>
    </source>
</evidence>
<accession>A0A168NAM3</accession>
<protein>
    <submittedName>
        <fullName evidence="1">Uncharacterized protein</fullName>
    </submittedName>
</protein>